<proteinExistence type="predicted"/>
<gene>
    <name evidence="1" type="ORF">TOT_030000655</name>
</gene>
<sequence length="38" mass="4364">MYSFNFDEKLYNNVSDPNLLDGPEIILIPPLTSKVRIP</sequence>
<dbReference type="AlphaFoldDB" id="J4C8U4"/>
<reference evidence="1 2" key="1">
    <citation type="journal article" date="2012" name="MBio">
        <title>Comparative genome analysis of three eukaryotic parasites with differing abilities to transform leukocytes reveals key mediators of Theileria-induced leukocyte transformation.</title>
        <authorList>
            <person name="Hayashida K."/>
            <person name="Hara Y."/>
            <person name="Abe T."/>
            <person name="Yamasaki C."/>
            <person name="Toyoda A."/>
            <person name="Kosuge T."/>
            <person name="Suzuki Y."/>
            <person name="Sato Y."/>
            <person name="Kawashima S."/>
            <person name="Katayama T."/>
            <person name="Wakaguri H."/>
            <person name="Inoue N."/>
            <person name="Homma K."/>
            <person name="Tada-Umezaki M."/>
            <person name="Yagi Y."/>
            <person name="Fujii Y."/>
            <person name="Habara T."/>
            <person name="Kanehisa M."/>
            <person name="Watanabe H."/>
            <person name="Ito K."/>
            <person name="Gojobori T."/>
            <person name="Sugawara H."/>
            <person name="Imanishi T."/>
            <person name="Weir W."/>
            <person name="Gardner M."/>
            <person name="Pain A."/>
            <person name="Shiels B."/>
            <person name="Hattori M."/>
            <person name="Nene V."/>
            <person name="Sugimoto C."/>
        </authorList>
    </citation>
    <scope>NUCLEOTIDE SEQUENCE [LARGE SCALE GENOMIC DNA]</scope>
    <source>
        <strain evidence="1 2">Shintoku</strain>
    </source>
</reference>
<accession>J4C8U4</accession>
<dbReference type="KEGG" id="tot:TOT_030000655"/>
<dbReference type="GeneID" id="20715817"/>
<dbReference type="Proteomes" id="UP000003786">
    <property type="component" value="Chromosome 3"/>
</dbReference>
<name>J4C8U4_THEOR</name>
<evidence type="ECO:0000313" key="2">
    <source>
        <dbReference type="Proteomes" id="UP000003786"/>
    </source>
</evidence>
<dbReference type="VEuPathDB" id="PiroplasmaDB:TOT_030000655"/>
<organism evidence="1 2">
    <name type="scientific">Theileria orientalis strain Shintoku</name>
    <dbReference type="NCBI Taxonomy" id="869250"/>
    <lineage>
        <taxon>Eukaryota</taxon>
        <taxon>Sar</taxon>
        <taxon>Alveolata</taxon>
        <taxon>Apicomplexa</taxon>
        <taxon>Aconoidasida</taxon>
        <taxon>Piroplasmida</taxon>
        <taxon>Theileriidae</taxon>
        <taxon>Theileria</taxon>
    </lineage>
</organism>
<evidence type="ECO:0000313" key="1">
    <source>
        <dbReference type="EMBL" id="BAM41393.1"/>
    </source>
</evidence>
<dbReference type="EMBL" id="AP011948">
    <property type="protein sequence ID" value="BAM41393.1"/>
    <property type="molecule type" value="Genomic_DNA"/>
</dbReference>
<protein>
    <submittedName>
        <fullName evidence="1">Uncharacterized protein</fullName>
    </submittedName>
</protein>
<dbReference type="RefSeq" id="XP_009691694.1">
    <property type="nucleotide sequence ID" value="XM_009693399.1"/>
</dbReference>
<keyword evidence="2" id="KW-1185">Reference proteome</keyword>